<dbReference type="InterPro" id="IPR000210">
    <property type="entry name" value="BTB/POZ_dom"/>
</dbReference>
<evidence type="ECO:0000259" key="2">
    <source>
        <dbReference type="PROSITE" id="PS50097"/>
    </source>
</evidence>
<dbReference type="CDD" id="cd18186">
    <property type="entry name" value="BTB_POZ_ZBTB_KLHL-like"/>
    <property type="match status" value="1"/>
</dbReference>
<dbReference type="SUPFAM" id="SSF54695">
    <property type="entry name" value="POZ domain"/>
    <property type="match status" value="1"/>
</dbReference>
<dbReference type="NCBIfam" id="NF047352">
    <property type="entry name" value="P_loop_sacsin"/>
    <property type="match status" value="1"/>
</dbReference>
<sequence length="2625" mass="288849">MADGEFSDLEGVPLLILEAGDGSTIAFYTSGTTVRRTIVQNGTSNDSAAGTVAFTAKKSTGIFVPEDDEEYQLLPQANESDKVLETKEGGEPSSLIGLKLSSSHVQESQGTAPAAFKESPSSPALGHWLSHGHCDNSAPWENTMRVETWTSEVQFCVLHDKVPARNMLHWPLVPSLRPVQRLGRDNGNGSITRLSKAARPIDWSALAPADVACVLQDCAANAAFLWLVPDSVLFSATLDEQDLPDAGRHVSPHRDRPNSATNGILSGEHGKPLVLVLAAVTLRHAEQTVWLPKWLMGNRERQLTGFVHPATADGLMKAAHARLRSLASDKHTQESSLAAVLELRKLPLVQDCIFTLHFTMLRLLSPDCVKGRVETIDAAAIGVRAKAKGTEGWRLVMAPSGTPAEMWHCASCPVVLPFRYANGRGSMLPLLSSTRPSTEGKTDSPRVQAGPSFPRAGCVEPSSDCIAALLRELQMPRLSWAEVLLEHVFPWASNEVEVATRQGLMLAVVQRWREMDLAGHEKCIQALQHVPFISTVDGKMSSPAALLDPRKEELRSLYIGDTGPFPAAEVRTVLQPLVQRGLLRFRQELSLEELNERLAFLDAFEGSSAPDPRGETGKAPQEGDEWDKVYACAQSLLQYVAVSVNPKCEEAQKAAAKAPASDPKPAAKQVGQKYAEEKARGSFFLWPSILPIGDFLSSGTTSPVEQTEQTSEVQEKAEEWGEMEVETLKCNLRVRRWMPAARAPREWLDAVPWTGHAHKFWRPSEMVLMNDFWLCGAALPVLNLDAQLMLSGERRSAAEASLLMLLGIPSQLPNGQRVSCAWSQLSAIRLWWSTRSPEGKEDAGSAWVTNCLYHHVYPLLNQEEEEEAHGTAVITELFVAGAFVPLEDLSSSQDFGIAGLHQVPKELQSSAPQLCSAIKQNFKAADLIRALKRLADTADKRETRQLATTETETAVRLAMALSERIRGHGETISDVILMPTNQGTLRPSRQCVFNNMRWLSEEEQQKRSRAVTSSGLDWVHQSISNEVAQSLQVQGLSTQVAAEALTEEKDPEWFEAAGQQEPLTSRLRSLIRDMLDTSASAAQDLGLFKALLQNADDATATEVNFVWDWRSFGGQSLMSPEMARWQGPCLWAHNNATFSPEDFENITQLGSMQKSRSQSRKTQIGRFGLGFNSVYSMTDLPSILSDDIVLFLDPHVHHLRGMGASAVKPGIKLRFLKIDVLDKFRDQFEPYHGMFGCDLASSMPFQGTLIRLPFRTPESSRLSEISKTMVSTEHATAYLQAFKEAAAECLVFLQHVQRVNFCWIAPDAGPHAVPAALLQVQIMPSSVPASLGLAGSQNGHDVQVFTDERALEYRRVFSSRSLQKSKEKQSFISELLSRLGVQPTSEDTRPYVSFNVVISVRWTSPSDLQSSGKEPVEVLEAWRLFLQHDNPEDERWKSVLVSETQTGFDYVPFAGLAVCLSRELQGPRICCFLPLPITSSLPFLINANFCLTDPTAPGRLDLAAGSGFASDWNSMLLRHIVEPLICTLVREQAGALHAIRSRRPKGAEAAYWAIGKEGVCALMPCKNQLPQSLQKLLNLPSIYKELSNAPLFPPLLFTRPNPAAAAASELVESARSFAAQIFHGEIDTKPSAKLLSFTDSVQPLAPIEGKGKQHQVVHEYLSGYSGTGGKAYRFCDVACSVSEEFKSANLCRHAEVSPAFLLSCLQDDTRCNVDALTAIELLGYVLSEEIPTDVVTALGGLKLAPLCSGKVASFGTGNTGGSMLYYAFPSGSASSSLAQQVLKQLVPAVTLDLSKVGEDGVARLGAKAPSLGIEDVRTSQQLARALIAGFPAFQAAPLEYSSLQATIEARLGGPLRSESFRRAPAQSLKAFGDEAAAQSTLCAFWEFAKLDGLCEDFLAAFDRCWVLPAWDPTEGPSSSPMDRQLMLLPLSKEEPLLLPPSEDAETDPLLAEVARVLLPDRFVNASHPAMTASVVHFLQQQGIILPFGRGSMLTVLAAWASALEQLGSLSIRCQRLQPRLCHYLCSELCQAICDPIASSDLRTTIENRASVVCRLPIFLAESERRGDEQAQAFRALVHLAVVEGEPLQLDAPPVRLDLESSFLFLASPKTPPEVARALALPEVKEPLLQQRKYFDAKSWLHQQVLPHLADMAEGDQVRFLERLLPLMDDLEEANSEPYLVPAEVQGRLMKPPCTILDPQDFMIQEVFGARGDAWPKLGSHHQFHFPSKAMSATVLSHLRRLGMRKSAGDARCLAYLAQALREQHRDLPGQRYGEVQRSLMQRIVESWSSFTGPHRDMVLDQEFVDISDEADGGEQPGSLFALRPFREARSTERLLKLSALVSRVRDTDPYLCWTSLPLSPRGFPEFEGYRRPTLEDVLAHARSVGGLADGAVPSHLWEELKEKVVGQICQFLAESPFFQNLEAMPLDDEQIELRTPETIAAHSQRRARICSQLRKVKFLAVPLESGVASPHTLVAPWRISLVLKEHRPPMFALPAYLSEHVTVLRMLGVRDALELPQESVGGAETDMARVADEAMTWLFENGAESFSDVTLRCDGGSLFLHRNILMARSEYFRAMFQGESGFRESQEGGAEVCLYEIPLEVAKILFGYLYHGKVDEQPLEGPEGT</sequence>
<feature type="region of interest" description="Disordered" evidence="1">
    <location>
        <begin position="245"/>
        <end position="265"/>
    </location>
</feature>
<dbReference type="EMBL" id="CAJNDS010001846">
    <property type="protein sequence ID" value="CAE7284553.1"/>
    <property type="molecule type" value="Genomic_DNA"/>
</dbReference>
<reference evidence="3" key="1">
    <citation type="submission" date="2021-02" db="EMBL/GenBank/DDBJ databases">
        <authorList>
            <person name="Dougan E. K."/>
            <person name="Rhodes N."/>
            <person name="Thang M."/>
            <person name="Chan C."/>
        </authorList>
    </citation>
    <scope>NUCLEOTIDE SEQUENCE</scope>
</reference>
<feature type="compositionally biased region" description="Basic and acidic residues" evidence="1">
    <location>
        <begin position="245"/>
        <end position="257"/>
    </location>
</feature>
<evidence type="ECO:0000313" key="3">
    <source>
        <dbReference type="EMBL" id="CAE7284553.1"/>
    </source>
</evidence>
<dbReference type="GO" id="GO:0030544">
    <property type="term" value="F:Hsp70 protein binding"/>
    <property type="evidence" value="ECO:0007669"/>
    <property type="project" value="TreeGrafter"/>
</dbReference>
<protein>
    <submittedName>
        <fullName evidence="3">SACS protein</fullName>
    </submittedName>
</protein>
<proteinExistence type="predicted"/>
<dbReference type="InterPro" id="IPR036890">
    <property type="entry name" value="HATPase_C_sf"/>
</dbReference>
<evidence type="ECO:0000256" key="1">
    <source>
        <dbReference type="SAM" id="MobiDB-lite"/>
    </source>
</evidence>
<dbReference type="SUPFAM" id="SSF55874">
    <property type="entry name" value="ATPase domain of HSP90 chaperone/DNA topoisomerase II/histidine kinase"/>
    <property type="match status" value="1"/>
</dbReference>
<dbReference type="PANTHER" id="PTHR15600:SF42">
    <property type="entry name" value="SACSIN"/>
    <property type="match status" value="1"/>
</dbReference>
<name>A0A812MXD9_9DINO</name>
<dbReference type="Pfam" id="PF25794">
    <property type="entry name" value="SACS"/>
    <property type="match status" value="1"/>
</dbReference>
<dbReference type="OrthoDB" id="430232at2759"/>
<gene>
    <name evidence="3" type="primary">SACS</name>
    <name evidence="3" type="ORF">SNAT2548_LOCUS15072</name>
</gene>
<accession>A0A812MXD9</accession>
<evidence type="ECO:0000313" key="4">
    <source>
        <dbReference type="Proteomes" id="UP000604046"/>
    </source>
</evidence>
<keyword evidence="4" id="KW-1185">Reference proteome</keyword>
<dbReference type="InterPro" id="IPR011333">
    <property type="entry name" value="SKP1/BTB/POZ_sf"/>
</dbReference>
<dbReference type="Proteomes" id="UP000604046">
    <property type="component" value="Unassembled WGS sequence"/>
</dbReference>
<organism evidence="3 4">
    <name type="scientific">Symbiodinium natans</name>
    <dbReference type="NCBI Taxonomy" id="878477"/>
    <lineage>
        <taxon>Eukaryota</taxon>
        <taxon>Sar</taxon>
        <taxon>Alveolata</taxon>
        <taxon>Dinophyceae</taxon>
        <taxon>Suessiales</taxon>
        <taxon>Symbiodiniaceae</taxon>
        <taxon>Symbiodinium</taxon>
    </lineage>
</organism>
<dbReference type="Pfam" id="PF00651">
    <property type="entry name" value="BTB"/>
    <property type="match status" value="1"/>
</dbReference>
<feature type="region of interest" description="Disordered" evidence="1">
    <location>
        <begin position="432"/>
        <end position="453"/>
    </location>
</feature>
<feature type="domain" description="BTB" evidence="2">
    <location>
        <begin position="2547"/>
        <end position="2618"/>
    </location>
</feature>
<dbReference type="InterPro" id="IPR058210">
    <property type="entry name" value="SACS/Nov_dom"/>
</dbReference>
<dbReference type="PANTHER" id="PTHR15600">
    <property type="entry name" value="SACSIN"/>
    <property type="match status" value="1"/>
</dbReference>
<comment type="caution">
    <text evidence="3">The sequence shown here is derived from an EMBL/GenBank/DDBJ whole genome shotgun (WGS) entry which is preliminary data.</text>
</comment>
<feature type="region of interest" description="Disordered" evidence="1">
    <location>
        <begin position="699"/>
        <end position="718"/>
    </location>
</feature>
<dbReference type="Gene3D" id="3.30.710.10">
    <property type="entry name" value="Potassium Channel Kv1.1, Chain A"/>
    <property type="match status" value="1"/>
</dbReference>
<dbReference type="InterPro" id="IPR052972">
    <property type="entry name" value="Sacsin_chaperone_reg"/>
</dbReference>
<dbReference type="PROSITE" id="PS50097">
    <property type="entry name" value="BTB"/>
    <property type="match status" value="1"/>
</dbReference>